<dbReference type="Pfam" id="PF11984">
    <property type="entry name" value="DUF3485"/>
    <property type="match status" value="1"/>
</dbReference>
<feature type="domain" description="Methanolan biosynthesis EpsI" evidence="1">
    <location>
        <begin position="10"/>
        <end position="219"/>
    </location>
</feature>
<dbReference type="InterPro" id="IPR014263">
    <property type="entry name" value="Methanolan_biosynth_EpsI"/>
</dbReference>
<dbReference type="InterPro" id="IPR054654">
    <property type="entry name" value="EpsI_type_V_pred"/>
</dbReference>
<dbReference type="RefSeq" id="WP_041750336.1">
    <property type="nucleotide sequence ID" value="NZ_JAFCLK010000021.1"/>
</dbReference>
<comment type="caution">
    <text evidence="2">The sequence shown here is derived from an EMBL/GenBank/DDBJ whole genome shotgun (WGS) entry which is preliminary data.</text>
</comment>
<dbReference type="NCBIfam" id="NF045609">
    <property type="entry name" value="EpsI_type_B"/>
    <property type="match status" value="1"/>
</dbReference>
<dbReference type="InterPro" id="IPR054653">
    <property type="entry name" value="EpsI_type_B_pred"/>
</dbReference>
<organism evidence="2 3">
    <name type="scientific">Bradyrhizobium denitrificans</name>
    <dbReference type="NCBI Taxonomy" id="2734912"/>
    <lineage>
        <taxon>Bacteria</taxon>
        <taxon>Pseudomonadati</taxon>
        <taxon>Pseudomonadota</taxon>
        <taxon>Alphaproteobacteria</taxon>
        <taxon>Hyphomicrobiales</taxon>
        <taxon>Nitrobacteraceae</taxon>
        <taxon>Bradyrhizobium</taxon>
    </lineage>
</organism>
<keyword evidence="3" id="KW-1185">Reference proteome</keyword>
<dbReference type="NCBIfam" id="NF045608">
    <property type="entry name" value="EpsI_type_V"/>
    <property type="match status" value="1"/>
</dbReference>
<dbReference type="NCBIfam" id="TIGR02914">
    <property type="entry name" value="EpsI_fam"/>
    <property type="match status" value="1"/>
</dbReference>
<evidence type="ECO:0000313" key="3">
    <source>
        <dbReference type="Proteomes" id="UP001314635"/>
    </source>
</evidence>
<dbReference type="EMBL" id="JAFCLK010000021">
    <property type="protein sequence ID" value="MBR1138428.1"/>
    <property type="molecule type" value="Genomic_DNA"/>
</dbReference>
<reference evidence="3" key="1">
    <citation type="journal article" date="2021" name="ISME J.">
        <title>Evolutionary origin and ecological implication of a unique nif island in free-living Bradyrhizobium lineages.</title>
        <authorList>
            <person name="Tao J."/>
        </authorList>
    </citation>
    <scope>NUCLEOTIDE SEQUENCE [LARGE SCALE GENOMIC DNA]</scope>
    <source>
        <strain evidence="3">SZCCT0094</strain>
    </source>
</reference>
<sequence length="230" mass="25095">MKVNPVQALLAALAILCAALLAETLRPRELMANASTVPNLEQVIPTKFGEWTLVPNVGLVTPDPGGFVEDASVKIYSQEVGRGYMDRAGNIVMLLVAYGPVQDYRLKAHLPEVCYGAAGFRVTEKKLSSVSYRSEASPLPLSRVTATKEGRFEPVTYWIRIGNDVVTGVFDRQLARMKYGLMGLIPDGALFRVSTVGISEDAAYRLQAKFIQDLIKAIGPNNEKFFVGAT</sequence>
<protein>
    <submittedName>
        <fullName evidence="2">EpsI family protein</fullName>
    </submittedName>
</protein>
<name>A0ABS5GAY6_9BRAD</name>
<accession>A0ABS5GAY6</accession>
<evidence type="ECO:0000313" key="2">
    <source>
        <dbReference type="EMBL" id="MBR1138428.1"/>
    </source>
</evidence>
<proteinExistence type="predicted"/>
<gene>
    <name evidence="2" type="ORF">JQ619_21910</name>
</gene>
<evidence type="ECO:0000259" key="1">
    <source>
        <dbReference type="Pfam" id="PF11984"/>
    </source>
</evidence>
<dbReference type="Proteomes" id="UP001314635">
    <property type="component" value="Unassembled WGS sequence"/>
</dbReference>